<dbReference type="InterPro" id="IPR008258">
    <property type="entry name" value="Transglycosylase_SLT_dom_1"/>
</dbReference>
<comment type="caution">
    <text evidence="3">The sequence shown here is derived from an EMBL/GenBank/DDBJ whole genome shotgun (WGS) entry which is preliminary data.</text>
</comment>
<protein>
    <recommendedName>
        <fullName evidence="2">Transglycosylase SLT domain-containing protein</fullName>
    </recommendedName>
</protein>
<organism evidence="3">
    <name type="scientific">marine sediment metagenome</name>
    <dbReference type="NCBI Taxonomy" id="412755"/>
    <lineage>
        <taxon>unclassified sequences</taxon>
        <taxon>metagenomes</taxon>
        <taxon>ecological metagenomes</taxon>
    </lineage>
</organism>
<reference evidence="3" key="1">
    <citation type="journal article" date="2014" name="Front. Microbiol.">
        <title>High frequency of phylogenetically diverse reductive dehalogenase-homologous genes in deep subseafloor sedimentary metagenomes.</title>
        <authorList>
            <person name="Kawai M."/>
            <person name="Futagami T."/>
            <person name="Toyoda A."/>
            <person name="Takaki Y."/>
            <person name="Nishi S."/>
            <person name="Hori S."/>
            <person name="Arai W."/>
            <person name="Tsubouchi T."/>
            <person name="Morono Y."/>
            <person name="Uchiyama I."/>
            <person name="Ito T."/>
            <person name="Fujiyama A."/>
            <person name="Inagaki F."/>
            <person name="Takami H."/>
        </authorList>
    </citation>
    <scope>NUCLEOTIDE SEQUENCE</scope>
    <source>
        <strain evidence="3">Expedition CK06-06</strain>
    </source>
</reference>
<evidence type="ECO:0000256" key="1">
    <source>
        <dbReference type="SAM" id="MobiDB-lite"/>
    </source>
</evidence>
<dbReference type="EMBL" id="BARV01000388">
    <property type="protein sequence ID" value="GAH97736.1"/>
    <property type="molecule type" value="Genomic_DNA"/>
</dbReference>
<name>X1JSL9_9ZZZZ</name>
<accession>X1JSL9</accession>
<evidence type="ECO:0000259" key="2">
    <source>
        <dbReference type="Pfam" id="PF01464"/>
    </source>
</evidence>
<dbReference type="InterPro" id="IPR023346">
    <property type="entry name" value="Lysozyme-like_dom_sf"/>
</dbReference>
<feature type="region of interest" description="Disordered" evidence="1">
    <location>
        <begin position="171"/>
        <end position="228"/>
    </location>
</feature>
<dbReference type="Gene3D" id="1.10.530.10">
    <property type="match status" value="1"/>
</dbReference>
<sequence>MDFVAIAQQCAPNIAPQTLLAVARVESSFNPYAIGVVGGRLERQPRNHAEAVATARHLENLGYNFSLGATQVNRYNLAKYNESYETIFDVCRNFRTGGAILEDCFVRAKRKFGDDQAALRAAFSCYYSGNYVTGFQHGYVQKVVAAAADNRPISVVPNVVPLAGGRVSPLPLTGRQSEGDVVSGKVKETQSVRKVVPMPRGPAEPPKGGARGSVKYDGTEVADETDGN</sequence>
<dbReference type="CDD" id="cd16892">
    <property type="entry name" value="LT_VirB1-like"/>
    <property type="match status" value="1"/>
</dbReference>
<feature type="domain" description="Transglycosylase SLT" evidence="2">
    <location>
        <begin position="5"/>
        <end position="110"/>
    </location>
</feature>
<dbReference type="SUPFAM" id="SSF53955">
    <property type="entry name" value="Lysozyme-like"/>
    <property type="match status" value="1"/>
</dbReference>
<gene>
    <name evidence="3" type="ORF">S06H3_01529</name>
</gene>
<evidence type="ECO:0000313" key="3">
    <source>
        <dbReference type="EMBL" id="GAH97736.1"/>
    </source>
</evidence>
<dbReference type="Pfam" id="PF01464">
    <property type="entry name" value="SLT"/>
    <property type="match status" value="1"/>
</dbReference>
<proteinExistence type="predicted"/>
<dbReference type="AlphaFoldDB" id="X1JSL9"/>